<evidence type="ECO:0000313" key="5">
    <source>
        <dbReference type="Proteomes" id="UP001596220"/>
    </source>
</evidence>
<keyword evidence="3" id="KW-0472">Membrane</keyword>
<reference evidence="5" key="1">
    <citation type="journal article" date="2019" name="Int. J. Syst. Evol. Microbiol.">
        <title>The Global Catalogue of Microorganisms (GCM) 10K type strain sequencing project: providing services to taxonomists for standard genome sequencing and annotation.</title>
        <authorList>
            <consortium name="The Broad Institute Genomics Platform"/>
            <consortium name="The Broad Institute Genome Sequencing Center for Infectious Disease"/>
            <person name="Wu L."/>
            <person name="Ma J."/>
        </authorList>
    </citation>
    <scope>NUCLEOTIDE SEQUENCE [LARGE SCALE GENOMIC DNA]</scope>
    <source>
        <strain evidence="5">CGMCC 4.7246</strain>
    </source>
</reference>
<comment type="caution">
    <text evidence="4">The sequence shown here is derived from an EMBL/GenBank/DDBJ whole genome shotgun (WGS) entry which is preliminary data.</text>
</comment>
<feature type="compositionally biased region" description="Pro residues" evidence="2">
    <location>
        <begin position="299"/>
        <end position="308"/>
    </location>
</feature>
<keyword evidence="1" id="KW-0175">Coiled coil</keyword>
<organism evidence="4 5">
    <name type="scientific">Saccharothrix lopnurensis</name>
    <dbReference type="NCBI Taxonomy" id="1670621"/>
    <lineage>
        <taxon>Bacteria</taxon>
        <taxon>Bacillati</taxon>
        <taxon>Actinomycetota</taxon>
        <taxon>Actinomycetes</taxon>
        <taxon>Pseudonocardiales</taxon>
        <taxon>Pseudonocardiaceae</taxon>
        <taxon>Saccharothrix</taxon>
    </lineage>
</organism>
<proteinExistence type="predicted"/>
<dbReference type="EMBL" id="JBHSQO010000003">
    <property type="protein sequence ID" value="MFC6088391.1"/>
    <property type="molecule type" value="Genomic_DNA"/>
</dbReference>
<gene>
    <name evidence="4" type="ORF">ACFP3R_03845</name>
</gene>
<feature type="region of interest" description="Disordered" evidence="2">
    <location>
        <begin position="294"/>
        <end position="318"/>
    </location>
</feature>
<evidence type="ECO:0000313" key="4">
    <source>
        <dbReference type="EMBL" id="MFC6088391.1"/>
    </source>
</evidence>
<protein>
    <recommendedName>
        <fullName evidence="6">Hydrolytic protein</fullName>
    </recommendedName>
</protein>
<keyword evidence="3" id="KW-0812">Transmembrane</keyword>
<evidence type="ECO:0000256" key="2">
    <source>
        <dbReference type="SAM" id="MobiDB-lite"/>
    </source>
</evidence>
<feature type="coiled-coil region" evidence="1">
    <location>
        <begin position="266"/>
        <end position="293"/>
    </location>
</feature>
<evidence type="ECO:0000256" key="3">
    <source>
        <dbReference type="SAM" id="Phobius"/>
    </source>
</evidence>
<keyword evidence="3" id="KW-1133">Transmembrane helix</keyword>
<accession>A0ABW1NZI0</accession>
<feature type="transmembrane region" description="Helical" evidence="3">
    <location>
        <begin position="220"/>
        <end position="242"/>
    </location>
</feature>
<evidence type="ECO:0000256" key="1">
    <source>
        <dbReference type="SAM" id="Coils"/>
    </source>
</evidence>
<name>A0ABW1NZI0_9PSEU</name>
<dbReference type="Proteomes" id="UP001596220">
    <property type="component" value="Unassembled WGS sequence"/>
</dbReference>
<evidence type="ECO:0008006" key="6">
    <source>
        <dbReference type="Google" id="ProtNLM"/>
    </source>
</evidence>
<dbReference type="RefSeq" id="WP_380632901.1">
    <property type="nucleotide sequence ID" value="NZ_JBHSQO010000003.1"/>
</dbReference>
<keyword evidence="5" id="KW-1185">Reference proteome</keyword>
<sequence length="437" mass="45352">MGATATLSATGLAVAPGDEVTCTVVVRNTGDLVDAFAVDVVGDAADWATTEPASVNLVPGATASVAVRFAPPRAPGVTAGAAAFGVRVTSREDPHGSVVEEGSIEVGEFTDLSAELVPARVEAGARGRFEVAVDNLGNSPVAVRLHPADPDGELEFRLDRPDLVLAPGTVAFARLVAKPRNTFLRGPSQPRPFRVEVVPGTGPSLTTAGTLVQRQLLPRWLLPALAALLALAIALVALWFTVLRPAVKSAARDAAVEQADEVRAVAEQAQAGARQAQGEAERAKVNSEAAMREVGLDPSAPPGSPPTARPGAAAAEGRPTDFRVAADARVTADPEQFSDFASAPPADAVLLISDIVLQNPRGDTGTVRVLREAADGARGVLLEVGLANFRDLDRHYVEPLQFRKGEKVVLQVSCQNPAEKGNCTPSVSFSGRAVDVP</sequence>